<dbReference type="InterPro" id="IPR027417">
    <property type="entry name" value="P-loop_NTPase"/>
</dbReference>
<dbReference type="PANTHER" id="PTHR43553:SF24">
    <property type="entry name" value="ENERGY-COUPLING FACTOR TRANSPORTER ATP-BINDING PROTEIN ECFA1"/>
    <property type="match status" value="1"/>
</dbReference>
<dbReference type="SMART" id="SM00382">
    <property type="entry name" value="AAA"/>
    <property type="match status" value="2"/>
</dbReference>
<feature type="domain" description="ABC transporter" evidence="5">
    <location>
        <begin position="281"/>
        <end position="539"/>
    </location>
</feature>
<dbReference type="RefSeq" id="WP_084020969.1">
    <property type="nucleotide sequence ID" value="NZ_CP016282.1"/>
</dbReference>
<name>A0A1B1BK22_9MICO</name>
<keyword evidence="2" id="KW-0813">Transport</keyword>
<reference evidence="6 7" key="1">
    <citation type="submission" date="2016-06" db="EMBL/GenBank/DDBJ databases">
        <title>Genome sequencing of Cryobacterium arcticum PAMC 27867.</title>
        <authorList>
            <person name="Lee J."/>
            <person name="Kim O.-S."/>
        </authorList>
    </citation>
    <scope>NUCLEOTIDE SEQUENCE [LARGE SCALE GENOMIC DNA]</scope>
    <source>
        <strain evidence="6 7">PAMC 27867</strain>
    </source>
</reference>
<evidence type="ECO:0000313" key="6">
    <source>
        <dbReference type="EMBL" id="ANP72967.1"/>
    </source>
</evidence>
<dbReference type="Pfam" id="PF00005">
    <property type="entry name" value="ABC_tran"/>
    <property type="match status" value="2"/>
</dbReference>
<protein>
    <submittedName>
        <fullName evidence="6">ABC transporter ATP-binding protein</fullName>
    </submittedName>
</protein>
<accession>A0A1B1BK22</accession>
<dbReference type="OrthoDB" id="501320at2"/>
<gene>
    <name evidence="6" type="ORF">PA27867_2015</name>
</gene>
<dbReference type="GO" id="GO:0042626">
    <property type="term" value="F:ATPase-coupled transmembrane transporter activity"/>
    <property type="evidence" value="ECO:0007669"/>
    <property type="project" value="TreeGrafter"/>
</dbReference>
<dbReference type="InterPro" id="IPR003439">
    <property type="entry name" value="ABC_transporter-like_ATP-bd"/>
</dbReference>
<dbReference type="GO" id="GO:0005524">
    <property type="term" value="F:ATP binding"/>
    <property type="evidence" value="ECO:0007669"/>
    <property type="project" value="UniProtKB-KW"/>
</dbReference>
<dbReference type="AlphaFoldDB" id="A0A1B1BK22"/>
<evidence type="ECO:0000256" key="3">
    <source>
        <dbReference type="ARBA" id="ARBA00022741"/>
    </source>
</evidence>
<keyword evidence="7" id="KW-1185">Reference proteome</keyword>
<keyword evidence="4 6" id="KW-0067">ATP-binding</keyword>
<dbReference type="GO" id="GO:0043190">
    <property type="term" value="C:ATP-binding cassette (ABC) transporter complex"/>
    <property type="evidence" value="ECO:0007669"/>
    <property type="project" value="TreeGrafter"/>
</dbReference>
<dbReference type="PATRIC" id="fig|670052.7.peg.2075"/>
<evidence type="ECO:0000313" key="7">
    <source>
        <dbReference type="Proteomes" id="UP000092582"/>
    </source>
</evidence>
<comment type="similarity">
    <text evidence="1">Belongs to the ABC transporter superfamily.</text>
</comment>
<organism evidence="6 7">
    <name type="scientific">Cryobacterium arcticum</name>
    <dbReference type="NCBI Taxonomy" id="670052"/>
    <lineage>
        <taxon>Bacteria</taxon>
        <taxon>Bacillati</taxon>
        <taxon>Actinomycetota</taxon>
        <taxon>Actinomycetes</taxon>
        <taxon>Micrococcales</taxon>
        <taxon>Microbacteriaceae</taxon>
        <taxon>Cryobacterium</taxon>
    </lineage>
</organism>
<evidence type="ECO:0000259" key="5">
    <source>
        <dbReference type="PROSITE" id="PS50893"/>
    </source>
</evidence>
<dbReference type="KEGG" id="cart:PA27867_2015"/>
<dbReference type="PROSITE" id="PS00211">
    <property type="entry name" value="ABC_TRANSPORTER_1"/>
    <property type="match status" value="2"/>
</dbReference>
<keyword evidence="3" id="KW-0547">Nucleotide-binding</keyword>
<proteinExistence type="inferred from homology"/>
<dbReference type="InterPro" id="IPR050095">
    <property type="entry name" value="ECF_ABC_transporter_ATP-bd"/>
</dbReference>
<dbReference type="GO" id="GO:0016887">
    <property type="term" value="F:ATP hydrolysis activity"/>
    <property type="evidence" value="ECO:0007669"/>
    <property type="project" value="InterPro"/>
</dbReference>
<evidence type="ECO:0000256" key="4">
    <source>
        <dbReference type="ARBA" id="ARBA00022840"/>
    </source>
</evidence>
<sequence precursor="true">MPAPTPRDERVTGARVTASGWGWRHAGRSRPAVSGLDLDIRPGERVLVLGPSGAGKSTLMHALAGVLGDDEDGDETGELLIDGIRPRQARGRVGLVLQDPDSQVVLARVGDDVAFGCENLGVPRTEIWPRVTQALDEVGLDLPLRHPTSALSGGQKQRLALAGVLAMRPGLVLLDEPTANLDPAGVVEVRDAVHRSVQASGATLIVIEHRVAVWQDIVDRIIVLDPAGGILADGPTSSVLTAEGARLAAAGVWIPRFPPARPQRRPLPERTGEVLLSTAGLAVGRVPFARRHPMVAAEGIDLDVTAGTATAITGPNGVGKSTLALTLAGLLAPAGGQLTATAALTAVAAGGPVRAAGRGPRRGSIPGADPHSWRSRDLLERIGTVFQDPEHQFLAGSVRDELAIGPRALGLGDAAVADRVDGLLDRLRLEHLADANPFTLSGGEKRRLSVATVLATRPRLLILDEPTFGQDSRTWSELVRLLAELLDTGTAVVAVTHDDHFVDALADARFVMAPAAGPASAGAISTGTIVPASAATPTTPAETGAP</sequence>
<dbReference type="SUPFAM" id="SSF52540">
    <property type="entry name" value="P-loop containing nucleoside triphosphate hydrolases"/>
    <property type="match status" value="2"/>
</dbReference>
<dbReference type="PROSITE" id="PS50893">
    <property type="entry name" value="ABC_TRANSPORTER_2"/>
    <property type="match status" value="2"/>
</dbReference>
<dbReference type="STRING" id="670052.PA27867_2015"/>
<dbReference type="InterPro" id="IPR017871">
    <property type="entry name" value="ABC_transporter-like_CS"/>
</dbReference>
<dbReference type="EMBL" id="CP016282">
    <property type="protein sequence ID" value="ANP72967.1"/>
    <property type="molecule type" value="Genomic_DNA"/>
</dbReference>
<dbReference type="InterPro" id="IPR003593">
    <property type="entry name" value="AAA+_ATPase"/>
</dbReference>
<dbReference type="Proteomes" id="UP000092582">
    <property type="component" value="Chromosome 1"/>
</dbReference>
<feature type="domain" description="ABC transporter" evidence="5">
    <location>
        <begin position="11"/>
        <end position="252"/>
    </location>
</feature>
<dbReference type="Gene3D" id="3.40.50.300">
    <property type="entry name" value="P-loop containing nucleotide triphosphate hydrolases"/>
    <property type="match status" value="2"/>
</dbReference>
<dbReference type="PANTHER" id="PTHR43553">
    <property type="entry name" value="HEAVY METAL TRANSPORTER"/>
    <property type="match status" value="1"/>
</dbReference>
<evidence type="ECO:0000256" key="1">
    <source>
        <dbReference type="ARBA" id="ARBA00005417"/>
    </source>
</evidence>
<dbReference type="CDD" id="cd03225">
    <property type="entry name" value="ABC_cobalt_CbiO_domain1"/>
    <property type="match status" value="2"/>
</dbReference>
<dbReference type="InterPro" id="IPR015856">
    <property type="entry name" value="ABC_transpr_CbiO/EcfA_su"/>
</dbReference>
<evidence type="ECO:0000256" key="2">
    <source>
        <dbReference type="ARBA" id="ARBA00022448"/>
    </source>
</evidence>